<dbReference type="Proteomes" id="UP000790787">
    <property type="component" value="Chromosome 13"/>
</dbReference>
<evidence type="ECO:0000313" key="1">
    <source>
        <dbReference type="Proteomes" id="UP000790787"/>
    </source>
</evidence>
<reference evidence="2" key="2">
    <citation type="submission" date="2025-08" db="UniProtKB">
        <authorList>
            <consortium name="RefSeq"/>
        </authorList>
    </citation>
    <scope>IDENTIFICATION</scope>
    <source>
        <tissue evidence="2">Leaf</tissue>
    </source>
</reference>
<evidence type="ECO:0000313" key="2">
    <source>
        <dbReference type="RefSeq" id="XP_075084742.1"/>
    </source>
</evidence>
<organism evidence="1 2">
    <name type="scientific">Nicotiana tabacum</name>
    <name type="common">Common tobacco</name>
    <dbReference type="NCBI Taxonomy" id="4097"/>
    <lineage>
        <taxon>Eukaryota</taxon>
        <taxon>Viridiplantae</taxon>
        <taxon>Streptophyta</taxon>
        <taxon>Embryophyta</taxon>
        <taxon>Tracheophyta</taxon>
        <taxon>Spermatophyta</taxon>
        <taxon>Magnoliopsida</taxon>
        <taxon>eudicotyledons</taxon>
        <taxon>Gunneridae</taxon>
        <taxon>Pentapetalae</taxon>
        <taxon>asterids</taxon>
        <taxon>lamiids</taxon>
        <taxon>Solanales</taxon>
        <taxon>Solanaceae</taxon>
        <taxon>Nicotianoideae</taxon>
        <taxon>Nicotianeae</taxon>
        <taxon>Nicotiana</taxon>
    </lineage>
</organism>
<reference evidence="1" key="1">
    <citation type="journal article" date="2014" name="Nat. Commun.">
        <title>The tobacco genome sequence and its comparison with those of tomato and potato.</title>
        <authorList>
            <person name="Sierro N."/>
            <person name="Battey J.N."/>
            <person name="Ouadi S."/>
            <person name="Bakaher N."/>
            <person name="Bovet L."/>
            <person name="Willig A."/>
            <person name="Goepfert S."/>
            <person name="Peitsch M.C."/>
            <person name="Ivanov N.V."/>
        </authorList>
    </citation>
    <scope>NUCLEOTIDE SEQUENCE [LARGE SCALE GENOMIC DNA]</scope>
</reference>
<protein>
    <submittedName>
        <fullName evidence="2">Late blight resistance protein homolog R1B-8</fullName>
    </submittedName>
</protein>
<proteinExistence type="predicted"/>
<dbReference type="RefSeq" id="XP_075084742.1">
    <property type="nucleotide sequence ID" value="XM_075228641.1"/>
</dbReference>
<keyword evidence="1" id="KW-1185">Reference proteome</keyword>
<accession>A0AC58SID9</accession>
<name>A0AC58SID9_TOBAC</name>
<gene>
    <name evidence="2" type="primary">LOC142167999</name>
</gene>
<sequence length="337" mass="39411">MEVYVDELISSSLVIVPNERGAYPSSQIHDLVHDFCFRKARKEKLFDFISSSAPSSSSSDLMPRAMTIHYDQHFLHSDENFVLFNAEKENPYVKHILSLKVYMNDDGEYGKRYYLSSNCHLRHLRLLKRLELRQIILTDSLLNEIGMLVYLRYLNIRMEAQALPPSFSNLLNLETLLVDNRGSNMVLSPSIWSLAKLQHVDIYTCSFFDLYTDEPTVLEEDSKLENLRILHSLNHSYSNEDIFKRFPNIRSLKFNIREPWDCSSERMSFPRLDLLNELEEVYAQLHCSPFSKHAPEDQYCDFHFPLSLKELELTNFNLTSDSLLKIARLPNLQDLCL</sequence>